<dbReference type="PANTHER" id="PTHR33395">
    <property type="entry name" value="TRANSCRIPTASE, PUTATIVE-RELATED-RELATED"/>
    <property type="match status" value="1"/>
</dbReference>
<sequence>LVLLNARSVLNKLADVEGVLYEYDADITAITETWLHSGISDCELVPPTHQIIRHDRSSRGGGVAIVAKNNVCCSVLEEIQNHESLWCKVEVGKVVFVLGVVYRPPNAPGVFLETLYDYLSGLVRNRTKVVVVGDFNAPGIDWNNLRLTTSNTQKESILLDLLSSVNLLQVVTQPTRVTPTT</sequence>
<dbReference type="GO" id="GO:0003964">
    <property type="term" value="F:RNA-directed DNA polymerase activity"/>
    <property type="evidence" value="ECO:0007669"/>
    <property type="project" value="UniProtKB-KW"/>
</dbReference>
<name>A0A131XVU2_IXORI</name>
<keyword evidence="2" id="KW-0695">RNA-directed DNA polymerase</keyword>
<reference evidence="2" key="1">
    <citation type="submission" date="2016-02" db="EMBL/GenBank/DDBJ databases">
        <title>RNAseq analyses of the midgut from blood- or serum-fed Ixodes ricinus ticks.</title>
        <authorList>
            <person name="Perner J."/>
            <person name="Provaznik J."/>
            <person name="Schrenkova J."/>
            <person name="Urbanova V."/>
            <person name="Ribeiro J.M."/>
            <person name="Kopacek P."/>
        </authorList>
    </citation>
    <scope>NUCLEOTIDE SEQUENCE</scope>
    <source>
        <tissue evidence="2">Gut</tissue>
    </source>
</reference>
<proteinExistence type="evidence at transcript level"/>
<protein>
    <submittedName>
        <fullName evidence="2">Putative rna-directed dna polymerase from mobile element jockey-like protein</fullName>
    </submittedName>
</protein>
<dbReference type="InterPro" id="IPR036691">
    <property type="entry name" value="Endo/exonu/phosph_ase_sf"/>
</dbReference>
<feature type="domain" description="Endonuclease/exonuclease/phosphatase" evidence="1">
    <location>
        <begin position="6"/>
        <end position="149"/>
    </location>
</feature>
<dbReference type="AlphaFoldDB" id="A0A131XVU2"/>
<dbReference type="PANTHER" id="PTHR33395:SF22">
    <property type="entry name" value="REVERSE TRANSCRIPTASE DOMAIN-CONTAINING PROTEIN"/>
    <property type="match status" value="1"/>
</dbReference>
<organism evidence="2">
    <name type="scientific">Ixodes ricinus</name>
    <name type="common">Common tick</name>
    <name type="synonym">Acarus ricinus</name>
    <dbReference type="NCBI Taxonomy" id="34613"/>
    <lineage>
        <taxon>Eukaryota</taxon>
        <taxon>Metazoa</taxon>
        <taxon>Ecdysozoa</taxon>
        <taxon>Arthropoda</taxon>
        <taxon>Chelicerata</taxon>
        <taxon>Arachnida</taxon>
        <taxon>Acari</taxon>
        <taxon>Parasitiformes</taxon>
        <taxon>Ixodida</taxon>
        <taxon>Ixodoidea</taxon>
        <taxon>Ixodidae</taxon>
        <taxon>Ixodinae</taxon>
        <taxon>Ixodes</taxon>
    </lineage>
</organism>
<dbReference type="EMBL" id="GEFM01006085">
    <property type="protein sequence ID" value="JAP69711.1"/>
    <property type="molecule type" value="mRNA"/>
</dbReference>
<dbReference type="SUPFAM" id="SSF56219">
    <property type="entry name" value="DNase I-like"/>
    <property type="match status" value="1"/>
</dbReference>
<dbReference type="GO" id="GO:0007508">
    <property type="term" value="P:larval heart development"/>
    <property type="evidence" value="ECO:0007669"/>
    <property type="project" value="TreeGrafter"/>
</dbReference>
<keyword evidence="2" id="KW-0808">Transferase</keyword>
<feature type="non-terminal residue" evidence="2">
    <location>
        <position position="1"/>
    </location>
</feature>
<dbReference type="GO" id="GO:0061343">
    <property type="term" value="P:cell adhesion involved in heart morphogenesis"/>
    <property type="evidence" value="ECO:0007669"/>
    <property type="project" value="TreeGrafter"/>
</dbReference>
<evidence type="ECO:0000313" key="2">
    <source>
        <dbReference type="EMBL" id="JAP69711.1"/>
    </source>
</evidence>
<dbReference type="GO" id="GO:0031012">
    <property type="term" value="C:extracellular matrix"/>
    <property type="evidence" value="ECO:0007669"/>
    <property type="project" value="TreeGrafter"/>
</dbReference>
<feature type="non-terminal residue" evidence="2">
    <location>
        <position position="181"/>
    </location>
</feature>
<dbReference type="InterPro" id="IPR005135">
    <property type="entry name" value="Endo/exonuclease/phosphatase"/>
</dbReference>
<keyword evidence="2" id="KW-0548">Nucleotidyltransferase</keyword>
<accession>A0A131XVU2</accession>
<evidence type="ECO:0000259" key="1">
    <source>
        <dbReference type="Pfam" id="PF03372"/>
    </source>
</evidence>
<dbReference type="Gene3D" id="3.60.10.10">
    <property type="entry name" value="Endonuclease/exonuclease/phosphatase"/>
    <property type="match status" value="1"/>
</dbReference>
<dbReference type="Pfam" id="PF03372">
    <property type="entry name" value="Exo_endo_phos"/>
    <property type="match status" value="1"/>
</dbReference>